<feature type="region of interest" description="Disordered" evidence="5">
    <location>
        <begin position="172"/>
        <end position="214"/>
    </location>
</feature>
<dbReference type="InterPro" id="IPR013083">
    <property type="entry name" value="Znf_RING/FYVE/PHD"/>
</dbReference>
<dbReference type="SMART" id="SM00184">
    <property type="entry name" value="RING"/>
    <property type="match status" value="2"/>
</dbReference>
<feature type="domain" description="PHD-type" evidence="6">
    <location>
        <begin position="97"/>
        <end position="147"/>
    </location>
</feature>
<dbReference type="AlphaFoldDB" id="A0AAN7XNP3"/>
<evidence type="ECO:0000259" key="7">
    <source>
        <dbReference type="PROSITE" id="PS50089"/>
    </source>
</evidence>
<dbReference type="PROSITE" id="PS00518">
    <property type="entry name" value="ZF_RING_1"/>
    <property type="match status" value="1"/>
</dbReference>
<feature type="compositionally biased region" description="Polar residues" evidence="5">
    <location>
        <begin position="177"/>
        <end position="188"/>
    </location>
</feature>
<dbReference type="InterPro" id="IPR011011">
    <property type="entry name" value="Znf_FYVE_PHD"/>
</dbReference>
<reference evidence="8 9" key="2">
    <citation type="journal article" date="2023" name="Mol. Biol. Evol.">
        <title>Genomics of Secondarily Temperate Adaptation in the Only Non-Antarctic Icefish.</title>
        <authorList>
            <person name="Rivera-Colon A.G."/>
            <person name="Rayamajhi N."/>
            <person name="Minhas B.F."/>
            <person name="Madrigal G."/>
            <person name="Bilyk K.T."/>
            <person name="Yoon V."/>
            <person name="Hune M."/>
            <person name="Gregory S."/>
            <person name="Cheng C.H.C."/>
            <person name="Catchen J.M."/>
        </authorList>
    </citation>
    <scope>NUCLEOTIDE SEQUENCE [LARGE SCALE GENOMIC DNA]</scope>
    <source>
        <strain evidence="8">JMC-PN-2008</strain>
    </source>
</reference>
<evidence type="ECO:0000256" key="5">
    <source>
        <dbReference type="SAM" id="MobiDB-lite"/>
    </source>
</evidence>
<keyword evidence="1" id="KW-0479">Metal-binding</keyword>
<evidence type="ECO:0000256" key="4">
    <source>
        <dbReference type="PROSITE-ProRule" id="PRU00175"/>
    </source>
</evidence>
<evidence type="ECO:0000313" key="9">
    <source>
        <dbReference type="Proteomes" id="UP001346869"/>
    </source>
</evidence>
<accession>A0AAN7XNP3</accession>
<proteinExistence type="predicted"/>
<dbReference type="InterPro" id="IPR001841">
    <property type="entry name" value="Znf_RING"/>
</dbReference>
<dbReference type="SUPFAM" id="SSF57903">
    <property type="entry name" value="FYVE/PHD zinc finger"/>
    <property type="match status" value="1"/>
</dbReference>
<dbReference type="InterPro" id="IPR001965">
    <property type="entry name" value="Znf_PHD"/>
</dbReference>
<dbReference type="InterPro" id="IPR047157">
    <property type="entry name" value="PHRF1/Atg35"/>
</dbReference>
<dbReference type="InterPro" id="IPR019787">
    <property type="entry name" value="Znf_PHD-finger"/>
</dbReference>
<dbReference type="EMBL" id="JAUZQC010000011">
    <property type="protein sequence ID" value="KAK5864069.1"/>
    <property type="molecule type" value="Genomic_DNA"/>
</dbReference>
<dbReference type="Gene3D" id="3.30.40.10">
    <property type="entry name" value="Zinc/RING finger domain, C3HC4 (zinc finger)"/>
    <property type="match status" value="2"/>
</dbReference>
<dbReference type="InterPro" id="IPR019786">
    <property type="entry name" value="Zinc_finger_PHD-type_CS"/>
</dbReference>
<reference evidence="8 9" key="1">
    <citation type="journal article" date="2023" name="Genes (Basel)">
        <title>Chromosome-Level Genome Assembly and Circadian Gene Repertoire of the Patagonia Blennie Eleginops maclovinus-The Closest Ancestral Proxy of Antarctic Cryonotothenioids.</title>
        <authorList>
            <person name="Cheng C.C."/>
            <person name="Rivera-Colon A.G."/>
            <person name="Minhas B.F."/>
            <person name="Wilson L."/>
            <person name="Rayamajhi N."/>
            <person name="Vargas-Chacoff L."/>
            <person name="Catchen J.M."/>
        </authorList>
    </citation>
    <scope>NUCLEOTIDE SEQUENCE [LARGE SCALE GENOMIC DNA]</scope>
    <source>
        <strain evidence="8">JMC-PN-2008</strain>
    </source>
</reference>
<feature type="domain" description="RING-type" evidence="7">
    <location>
        <begin position="16"/>
        <end position="57"/>
    </location>
</feature>
<keyword evidence="2 4" id="KW-0863">Zinc-finger</keyword>
<gene>
    <name evidence="8" type="ORF">PBY51_001043</name>
</gene>
<organism evidence="8 9">
    <name type="scientific">Eleginops maclovinus</name>
    <name type="common">Patagonian blennie</name>
    <name type="synonym">Eleginus maclovinus</name>
    <dbReference type="NCBI Taxonomy" id="56733"/>
    <lineage>
        <taxon>Eukaryota</taxon>
        <taxon>Metazoa</taxon>
        <taxon>Chordata</taxon>
        <taxon>Craniata</taxon>
        <taxon>Vertebrata</taxon>
        <taxon>Euteleostomi</taxon>
        <taxon>Actinopterygii</taxon>
        <taxon>Neopterygii</taxon>
        <taxon>Teleostei</taxon>
        <taxon>Neoteleostei</taxon>
        <taxon>Acanthomorphata</taxon>
        <taxon>Eupercaria</taxon>
        <taxon>Perciformes</taxon>
        <taxon>Notothenioidei</taxon>
        <taxon>Eleginopidae</taxon>
        <taxon>Eleginops</taxon>
    </lineage>
</organism>
<keyword evidence="3" id="KW-0862">Zinc</keyword>
<dbReference type="PROSITE" id="PS01359">
    <property type="entry name" value="ZF_PHD_1"/>
    <property type="match status" value="1"/>
</dbReference>
<comment type="caution">
    <text evidence="8">The sequence shown here is derived from an EMBL/GenBank/DDBJ whole genome shotgun (WGS) entry which is preliminary data.</text>
</comment>
<evidence type="ECO:0000256" key="2">
    <source>
        <dbReference type="ARBA" id="ARBA00022771"/>
    </source>
</evidence>
<feature type="compositionally biased region" description="Basic and acidic residues" evidence="5">
    <location>
        <begin position="194"/>
        <end position="204"/>
    </location>
</feature>
<evidence type="ECO:0000256" key="1">
    <source>
        <dbReference type="ARBA" id="ARBA00022723"/>
    </source>
</evidence>
<protein>
    <recommendedName>
        <fullName evidence="10">PHD and RING finger domain-containing protein 1</fullName>
    </recommendedName>
</protein>
<dbReference type="InterPro" id="IPR017907">
    <property type="entry name" value="Znf_RING_CS"/>
</dbReference>
<evidence type="ECO:0008006" key="10">
    <source>
        <dbReference type="Google" id="ProtNLM"/>
    </source>
</evidence>
<dbReference type="Pfam" id="PF00628">
    <property type="entry name" value="PHD"/>
    <property type="match status" value="1"/>
</dbReference>
<evidence type="ECO:0000256" key="3">
    <source>
        <dbReference type="ARBA" id="ARBA00022833"/>
    </source>
</evidence>
<dbReference type="PANTHER" id="PTHR12618:SF20">
    <property type="entry name" value="PHD AND RING FINGER DOMAIN-CONTAINING PROTEIN 1"/>
    <property type="match status" value="1"/>
</dbReference>
<dbReference type="GO" id="GO:0008270">
    <property type="term" value="F:zinc ion binding"/>
    <property type="evidence" value="ECO:0007669"/>
    <property type="project" value="UniProtKB-KW"/>
</dbReference>
<name>A0AAN7XNP3_ELEMC</name>
<dbReference type="SUPFAM" id="SSF57850">
    <property type="entry name" value="RING/U-box"/>
    <property type="match status" value="1"/>
</dbReference>
<feature type="region of interest" description="Disordered" evidence="5">
    <location>
        <begin position="228"/>
        <end position="259"/>
    </location>
</feature>
<dbReference type="Pfam" id="PF13639">
    <property type="entry name" value="zf-RING_2"/>
    <property type="match status" value="1"/>
</dbReference>
<evidence type="ECO:0000313" key="8">
    <source>
        <dbReference type="EMBL" id="KAK5864069.1"/>
    </source>
</evidence>
<dbReference type="Proteomes" id="UP001346869">
    <property type="component" value="Unassembled WGS sequence"/>
</dbReference>
<evidence type="ECO:0000259" key="6">
    <source>
        <dbReference type="PROSITE" id="PS50016"/>
    </source>
</evidence>
<dbReference type="PANTHER" id="PTHR12618">
    <property type="entry name" value="PHD AND RING FINGER DOMAIN-CONTAINING PROTEIN 1"/>
    <property type="match status" value="1"/>
</dbReference>
<keyword evidence="9" id="KW-1185">Reference proteome</keyword>
<sequence length="259" mass="28934">MDDSSVINRAVEADQCYICLRTIGQQTVGSLEKCQHVFCLQCILQWSQTANTCPMDRISFGFICQRRCPGGAIQKKIKVRTKKKGEDDHDEEEESQAVTCEECGRSDRRHRLLVCTHCDSGYHMDCLTPPLNTGREGDWICAECAVTPQHTEDSVVEVEISDGELTDLLAEADESESTGSRLRPSTINRSSSSTERRHSERVQSRADPLPLPQTSWHVPKYLLRASKAAVTTEEEAALHSATSSASDKVNTRKRKRHAT</sequence>
<dbReference type="PROSITE" id="PS50016">
    <property type="entry name" value="ZF_PHD_2"/>
    <property type="match status" value="1"/>
</dbReference>
<dbReference type="SMART" id="SM00249">
    <property type="entry name" value="PHD"/>
    <property type="match status" value="1"/>
</dbReference>
<dbReference type="PROSITE" id="PS50089">
    <property type="entry name" value="ZF_RING_2"/>
    <property type="match status" value="1"/>
</dbReference>